<evidence type="ECO:0000313" key="3">
    <source>
        <dbReference type="EMBL" id="KEA54761.1"/>
    </source>
</evidence>
<dbReference type="InterPro" id="IPR006015">
    <property type="entry name" value="Universal_stress_UspA"/>
</dbReference>
<dbReference type="PANTHER" id="PTHR46268">
    <property type="entry name" value="STRESS RESPONSE PROTEIN NHAX"/>
    <property type="match status" value="1"/>
</dbReference>
<feature type="domain" description="UspA" evidence="2">
    <location>
        <begin position="1"/>
        <end position="146"/>
    </location>
</feature>
<dbReference type="InterPro" id="IPR014729">
    <property type="entry name" value="Rossmann-like_a/b/a_fold"/>
</dbReference>
<gene>
    <name evidence="3" type="ORF">DT99_36450</name>
</gene>
<dbReference type="PRINTS" id="PR01438">
    <property type="entry name" value="UNVRSLSTRESS"/>
</dbReference>
<evidence type="ECO:0000259" key="2">
    <source>
        <dbReference type="Pfam" id="PF00582"/>
    </source>
</evidence>
<dbReference type="Gene3D" id="3.40.50.620">
    <property type="entry name" value="HUPs"/>
    <property type="match status" value="1"/>
</dbReference>
<dbReference type="CDD" id="cd00293">
    <property type="entry name" value="USP-like"/>
    <property type="match status" value="1"/>
</dbReference>
<dbReference type="OrthoDB" id="8547832at2"/>
<sequence>MYHRIFAALDGSRGARLALDEAISLARESGSLVIAMCVVSDAPRLADVDSGYIDQRDPAGLDADRAATAVSDAETAFRLSGVRGVAQTIDACGEDISDVLARAAAECEADLIVMGTHGRRGVRRALLGSVAESLVRIADRPVLVVREGPDACAGVL</sequence>
<dbReference type="EMBL" id="JJOA01000083">
    <property type="protein sequence ID" value="KEA54761.1"/>
    <property type="molecule type" value="Genomic_DNA"/>
</dbReference>
<evidence type="ECO:0000256" key="1">
    <source>
        <dbReference type="ARBA" id="ARBA00008791"/>
    </source>
</evidence>
<organism evidence="3">
    <name type="scientific">Burkholderia cenocepacia</name>
    <dbReference type="NCBI Taxonomy" id="95486"/>
    <lineage>
        <taxon>Bacteria</taxon>
        <taxon>Pseudomonadati</taxon>
        <taxon>Pseudomonadota</taxon>
        <taxon>Betaproteobacteria</taxon>
        <taxon>Burkholderiales</taxon>
        <taxon>Burkholderiaceae</taxon>
        <taxon>Burkholderia</taxon>
        <taxon>Burkholderia cepacia complex</taxon>
    </lineage>
</organism>
<dbReference type="InterPro" id="IPR006016">
    <property type="entry name" value="UspA"/>
</dbReference>
<dbReference type="AlphaFoldDB" id="A0A071ME46"/>
<protein>
    <submittedName>
        <fullName evidence="3">Universal stress protein A</fullName>
    </submittedName>
</protein>
<proteinExistence type="inferred from homology"/>
<name>A0A071ME46_9BURK</name>
<dbReference type="SUPFAM" id="SSF52402">
    <property type="entry name" value="Adenine nucleotide alpha hydrolases-like"/>
    <property type="match status" value="1"/>
</dbReference>
<accession>A0A071ME46</accession>
<reference evidence="3" key="1">
    <citation type="submission" date="2014-04" db="EMBL/GenBank/DDBJ databases">
        <title>In planta biocontrol of soil-borne Fusarium wilt of banana through a plant endophytic bacterium, Burkholderia cenocepacia 869T2.</title>
        <authorList>
            <person name="Ho Y.-N."/>
            <person name="Chiang H.-M."/>
            <person name="Chao C.-P."/>
            <person name="Su C.-C."/>
            <person name="Hsu H.-F."/>
            <person name="Guo C.-T."/>
            <person name="Hsieh J.-L."/>
            <person name="Huang C.-C."/>
        </authorList>
    </citation>
    <scope>NUCLEOTIDE SEQUENCE [LARGE SCALE GENOMIC DNA]</scope>
    <source>
        <strain evidence="3">869T2</strain>
    </source>
</reference>
<dbReference type="Pfam" id="PF00582">
    <property type="entry name" value="Usp"/>
    <property type="match status" value="1"/>
</dbReference>
<comment type="similarity">
    <text evidence="1">Belongs to the universal stress protein A family.</text>
</comment>
<dbReference type="PANTHER" id="PTHR46268:SF15">
    <property type="entry name" value="UNIVERSAL STRESS PROTEIN HP_0031"/>
    <property type="match status" value="1"/>
</dbReference>
<comment type="caution">
    <text evidence="3">The sequence shown here is derived from an EMBL/GenBank/DDBJ whole genome shotgun (WGS) entry which is preliminary data.</text>
</comment>